<protein>
    <submittedName>
        <fullName evidence="2">Glycosyl transferase</fullName>
    </submittedName>
</protein>
<organism evidence="2">
    <name type="scientific">uncultured marine group II/III euryarchaeote AD1000_87_G01</name>
    <dbReference type="NCBI Taxonomy" id="1457818"/>
    <lineage>
        <taxon>Archaea</taxon>
        <taxon>Methanobacteriati</taxon>
        <taxon>Methanobacteriota</taxon>
        <taxon>environmental samples</taxon>
    </lineage>
</organism>
<keyword evidence="2" id="KW-0808">Transferase</keyword>
<feature type="domain" description="Glycosyl transferase family 1" evidence="1">
    <location>
        <begin position="230"/>
        <end position="383"/>
    </location>
</feature>
<reference evidence="2" key="1">
    <citation type="journal article" date="2014" name="Genome Biol. Evol.">
        <title>Pangenome evidence for extensive interdomain horizontal transfer affecting lineage core and shell genes in uncultured planktonic thaumarchaeota and euryarchaeota.</title>
        <authorList>
            <person name="Deschamps P."/>
            <person name="Zivanovic Y."/>
            <person name="Moreira D."/>
            <person name="Rodriguez-Valera F."/>
            <person name="Lopez-Garcia P."/>
        </authorList>
    </citation>
    <scope>NUCLEOTIDE SEQUENCE</scope>
</reference>
<evidence type="ECO:0000259" key="1">
    <source>
        <dbReference type="Pfam" id="PF00534"/>
    </source>
</evidence>
<accession>A0A075FZG0</accession>
<dbReference type="PANTHER" id="PTHR45947:SF3">
    <property type="entry name" value="SULFOQUINOVOSYL TRANSFERASE SQD2"/>
    <property type="match status" value="1"/>
</dbReference>
<sequence>MSTESAEMPPLLVAKGSFQVMGGAERDLMRVLPSLNRIFSVQMATIHPSQELRSLCKRENIPLICPTLPWENPTGTISIILDTGRDTSSKAWGECEGLDEAISRTDVVHIVSGDGSLTLLDHIPQTAKVHLHLLEPHRGLYEDTLHRKVDGSPKRSLMLTRLLLSRARRRDKALIDTNLKRGRFGVSGNSAFSAKRTSEVYGIDAGILWPCVDASEFPSDSSRDPENPFSGSNGDYVVSIGRASWAKGTWETISMLQGTGLSLVHVGGGDDASLEMIRAHADSCGVGLWVAPRLPSPELVKLMRDSRAVVSMAHAESFGLTPIEAFAVGIPALFVDEGGFRETLIDGVNGRLLPRDDYGTWHSALEQAADGEIRMEWAEAGRARIAEMDLSPDAHCHRLESILDNL</sequence>
<name>A0A075FZG0_9EURY</name>
<dbReference type="Gene3D" id="3.40.50.2000">
    <property type="entry name" value="Glycogen Phosphorylase B"/>
    <property type="match status" value="1"/>
</dbReference>
<dbReference type="AlphaFoldDB" id="A0A075FZG0"/>
<dbReference type="PANTHER" id="PTHR45947">
    <property type="entry name" value="SULFOQUINOVOSYL TRANSFERASE SQD2"/>
    <property type="match status" value="1"/>
</dbReference>
<proteinExistence type="predicted"/>
<dbReference type="InterPro" id="IPR050194">
    <property type="entry name" value="Glycosyltransferase_grp1"/>
</dbReference>
<dbReference type="CDD" id="cd03801">
    <property type="entry name" value="GT4_PimA-like"/>
    <property type="match status" value="1"/>
</dbReference>
<evidence type="ECO:0000313" key="2">
    <source>
        <dbReference type="EMBL" id="AIE96743.1"/>
    </source>
</evidence>
<dbReference type="EMBL" id="KF900488">
    <property type="protein sequence ID" value="AIE96743.1"/>
    <property type="molecule type" value="Genomic_DNA"/>
</dbReference>
<dbReference type="InterPro" id="IPR001296">
    <property type="entry name" value="Glyco_trans_1"/>
</dbReference>
<dbReference type="GO" id="GO:0016757">
    <property type="term" value="F:glycosyltransferase activity"/>
    <property type="evidence" value="ECO:0007669"/>
    <property type="project" value="InterPro"/>
</dbReference>
<dbReference type="SUPFAM" id="SSF53756">
    <property type="entry name" value="UDP-Glycosyltransferase/glycogen phosphorylase"/>
    <property type="match status" value="1"/>
</dbReference>
<dbReference type="Pfam" id="PF00534">
    <property type="entry name" value="Glycos_transf_1"/>
    <property type="match status" value="1"/>
</dbReference>